<dbReference type="GO" id="GO:0012505">
    <property type="term" value="C:endomembrane system"/>
    <property type="evidence" value="ECO:0007669"/>
    <property type="project" value="UniProtKB-SubCell"/>
</dbReference>
<feature type="transmembrane region" description="Helical" evidence="5">
    <location>
        <begin position="39"/>
        <end position="65"/>
    </location>
</feature>
<dbReference type="AlphaFoldDB" id="A0A4R5VGE1"/>
<dbReference type="GO" id="GO:0005384">
    <property type="term" value="F:manganese ion transmembrane transporter activity"/>
    <property type="evidence" value="ECO:0007669"/>
    <property type="project" value="InterPro"/>
</dbReference>
<comment type="caution">
    <text evidence="6">The sequence shown here is derived from an EMBL/GenBank/DDBJ whole genome shotgun (WGS) entry which is preliminary data.</text>
</comment>
<feature type="transmembrane region" description="Helical" evidence="5">
    <location>
        <begin position="156"/>
        <end position="176"/>
    </location>
</feature>
<accession>A0A4R5VGE1</accession>
<dbReference type="Pfam" id="PF01988">
    <property type="entry name" value="VIT1"/>
    <property type="match status" value="1"/>
</dbReference>
<evidence type="ECO:0000256" key="5">
    <source>
        <dbReference type="SAM" id="Phobius"/>
    </source>
</evidence>
<dbReference type="OrthoDB" id="5506246at2"/>
<evidence type="ECO:0000256" key="1">
    <source>
        <dbReference type="ARBA" id="ARBA00004127"/>
    </source>
</evidence>
<dbReference type="EMBL" id="SMUV01000043">
    <property type="protein sequence ID" value="TDK51812.1"/>
    <property type="molecule type" value="Genomic_DNA"/>
</dbReference>
<dbReference type="GO" id="GO:0030026">
    <property type="term" value="P:intracellular manganese ion homeostasis"/>
    <property type="evidence" value="ECO:0007669"/>
    <property type="project" value="InterPro"/>
</dbReference>
<evidence type="ECO:0008006" key="8">
    <source>
        <dbReference type="Google" id="ProtNLM"/>
    </source>
</evidence>
<protein>
    <recommendedName>
        <fullName evidence="8">VIT family protein</fullName>
    </recommendedName>
</protein>
<keyword evidence="7" id="KW-1185">Reference proteome</keyword>
<feature type="transmembrane region" description="Helical" evidence="5">
    <location>
        <begin position="212"/>
        <end position="234"/>
    </location>
</feature>
<evidence type="ECO:0000256" key="3">
    <source>
        <dbReference type="ARBA" id="ARBA00022989"/>
    </source>
</evidence>
<evidence type="ECO:0000313" key="7">
    <source>
        <dbReference type="Proteomes" id="UP000295301"/>
    </source>
</evidence>
<gene>
    <name evidence="6" type="ORF">E1832_02565</name>
</gene>
<name>A0A4R5VGE1_9RHOB</name>
<keyword evidence="3 5" id="KW-1133">Transmembrane helix</keyword>
<evidence type="ECO:0000313" key="6">
    <source>
        <dbReference type="EMBL" id="TDK51812.1"/>
    </source>
</evidence>
<dbReference type="Proteomes" id="UP000295301">
    <property type="component" value="Unassembled WGS sequence"/>
</dbReference>
<feature type="transmembrane region" description="Helical" evidence="5">
    <location>
        <begin position="182"/>
        <end position="200"/>
    </location>
</feature>
<dbReference type="InterPro" id="IPR008217">
    <property type="entry name" value="Ccc1_fam"/>
</dbReference>
<evidence type="ECO:0000256" key="2">
    <source>
        <dbReference type="ARBA" id="ARBA00022692"/>
    </source>
</evidence>
<dbReference type="CDD" id="cd02434">
    <property type="entry name" value="Nodulin-21_like_3"/>
    <property type="match status" value="1"/>
</dbReference>
<comment type="subcellular location">
    <subcellularLocation>
        <location evidence="1">Endomembrane system</location>
        <topology evidence="1">Multi-pass membrane protein</topology>
    </subcellularLocation>
</comment>
<sequence length="236" mass="25155">MQDHGHSKEEIARRIGAPPGRGYLRDVVYGAIDGSVTTFAIVAGVAGAGLSPFIIVALGLANVLADGFSMAASNFSGTKAELDDMQRLRKIEERHIAHYPDGERQEVREILAQKGLSGPVLEEASEAICSDRENWIQLMMEGEYGLAGVDPHPMRAAVATFAAFLVAGMVPLMPFILGVEGAFTVSIWVTGASFFTIGALKSRWSLSPWWRSGLETLAIGGVAAGMAYVVGTLFNV</sequence>
<dbReference type="PANTHER" id="PTHR31851">
    <property type="entry name" value="FE(2+)/MN(2+) TRANSPORTER PCL1"/>
    <property type="match status" value="1"/>
</dbReference>
<evidence type="ECO:0000256" key="4">
    <source>
        <dbReference type="ARBA" id="ARBA00023136"/>
    </source>
</evidence>
<reference evidence="6 7" key="1">
    <citation type="submission" date="2019-03" db="EMBL/GenBank/DDBJ databases">
        <title>Ruegeria lutea sp. nov., a novel strain, isolated from marine sediment, the Masan Bay, South Korea.</title>
        <authorList>
            <person name="Kim J."/>
            <person name="Kim D.-Y."/>
            <person name="Lee S.-S."/>
        </authorList>
    </citation>
    <scope>NUCLEOTIDE SEQUENCE [LARGE SCALE GENOMIC DNA]</scope>
    <source>
        <strain evidence="6 7">318-1</strain>
    </source>
</reference>
<keyword evidence="4 5" id="KW-0472">Membrane</keyword>
<dbReference type="RefSeq" id="WP_133358193.1">
    <property type="nucleotide sequence ID" value="NZ_SMUV01000043.1"/>
</dbReference>
<keyword evidence="2 5" id="KW-0812">Transmembrane</keyword>
<organism evidence="6 7">
    <name type="scientific">Antarcticimicrobium luteum</name>
    <dbReference type="NCBI Taxonomy" id="2547397"/>
    <lineage>
        <taxon>Bacteria</taxon>
        <taxon>Pseudomonadati</taxon>
        <taxon>Pseudomonadota</taxon>
        <taxon>Alphaproteobacteria</taxon>
        <taxon>Rhodobacterales</taxon>
        <taxon>Paracoccaceae</taxon>
        <taxon>Antarcticimicrobium</taxon>
    </lineage>
</organism>
<proteinExistence type="predicted"/>